<organism evidence="2 3">
    <name type="scientific">Robiginitalea myxolifaciens</name>
    <dbReference type="NCBI Taxonomy" id="400055"/>
    <lineage>
        <taxon>Bacteria</taxon>
        <taxon>Pseudomonadati</taxon>
        <taxon>Bacteroidota</taxon>
        <taxon>Flavobacteriia</taxon>
        <taxon>Flavobacteriales</taxon>
        <taxon>Flavobacteriaceae</taxon>
        <taxon>Robiginitalea</taxon>
    </lineage>
</organism>
<evidence type="ECO:0000313" key="3">
    <source>
        <dbReference type="Proteomes" id="UP000199534"/>
    </source>
</evidence>
<dbReference type="OrthoDB" id="9204522at2"/>
<accession>A0A1I6G0V7</accession>
<keyword evidence="3" id="KW-1185">Reference proteome</keyword>
<dbReference type="AlphaFoldDB" id="A0A1I6G0V7"/>
<protein>
    <submittedName>
        <fullName evidence="2">MvaI/BcnI restriction endonuclease family protein</fullName>
    </submittedName>
</protein>
<gene>
    <name evidence="2" type="ORF">SAMN04490243_1050</name>
</gene>
<proteinExistence type="predicted"/>
<dbReference type="Proteomes" id="UP000199534">
    <property type="component" value="Unassembled WGS sequence"/>
</dbReference>
<dbReference type="InterPro" id="IPR043004">
    <property type="entry name" value="MvaI_BcnI_cat"/>
</dbReference>
<dbReference type="Pfam" id="PF15515">
    <property type="entry name" value="MvaI_BcnI"/>
    <property type="match status" value="1"/>
</dbReference>
<evidence type="ECO:0000259" key="1">
    <source>
        <dbReference type="Pfam" id="PF15515"/>
    </source>
</evidence>
<reference evidence="2 3" key="1">
    <citation type="submission" date="2016-10" db="EMBL/GenBank/DDBJ databases">
        <authorList>
            <person name="de Groot N.N."/>
        </authorList>
    </citation>
    <scope>NUCLEOTIDE SEQUENCE [LARGE SCALE GENOMIC DNA]</scope>
    <source>
        <strain evidence="2 3">DSM 21019</strain>
    </source>
</reference>
<keyword evidence="2" id="KW-0540">Nuclease</keyword>
<keyword evidence="2" id="KW-0378">Hydrolase</keyword>
<evidence type="ECO:0000313" key="2">
    <source>
        <dbReference type="EMBL" id="SFR35818.1"/>
    </source>
</evidence>
<dbReference type="RefSeq" id="WP_143099923.1">
    <property type="nucleotide sequence ID" value="NZ_FOYQ01000001.1"/>
</dbReference>
<dbReference type="Gene3D" id="3.40.210.20">
    <property type="entry name" value="MvaI/BcnI restriction endonuclease, catalytic domain"/>
    <property type="match status" value="1"/>
</dbReference>
<sequence length="436" mass="49806">MRINELISIFSELGCDEFYAKELSENDNSKQQIYLGANFRSINQIPKGPIYTDQNGPRKLVTFKADLDLFWLNEYMQPEPAVKAKLIWYPKYPEVRLSGFLYGCKAAPSEFFQATNRISGRILFLGTDSATGRVYCYLGIPESEITNEFISAEWADTTGVLTNLSRRKKVDPKSELLRRLREIHLSGPISGQILSRGMEIKPYKARNAGGLTLEAMLGIPHNSISEGDFMGWEVKHFSTTDFGKTRGRRITLFTSEPDLGLYNENFIGFMKKYGRTKEGTPRYDFTGQHVAKFRSTSTGLRIHVEGFDFEKNEINEADGRVLLQDSDNHIAAGWSFSRLLDHWERKHASACYVPGIFFKKTNEYAFGNNIILGIETSFLHFITALNYGIIFYDPGNRVSIRGDEHFAEKRRNQFRFSSSFLGGLYKNIEEVNLLKL</sequence>
<dbReference type="InterPro" id="IPR029127">
    <property type="entry name" value="MvaI_BcnI"/>
</dbReference>
<keyword evidence="2" id="KW-0255">Endonuclease</keyword>
<feature type="domain" description="MvaI/BcnI restriction endonuclease" evidence="1">
    <location>
        <begin position="178"/>
        <end position="425"/>
    </location>
</feature>
<dbReference type="STRING" id="400055.SAMN04490243_1050"/>
<dbReference type="GO" id="GO:0004519">
    <property type="term" value="F:endonuclease activity"/>
    <property type="evidence" value="ECO:0007669"/>
    <property type="project" value="UniProtKB-KW"/>
</dbReference>
<dbReference type="EMBL" id="FOYQ01000001">
    <property type="protein sequence ID" value="SFR35818.1"/>
    <property type="molecule type" value="Genomic_DNA"/>
</dbReference>
<name>A0A1I6G0V7_9FLAO</name>